<dbReference type="PANTHER" id="PTHR47990">
    <property type="entry name" value="2-OXOGLUTARATE (2OG) AND FE(II)-DEPENDENT OXYGENASE SUPERFAMILY PROTEIN-RELATED"/>
    <property type="match status" value="1"/>
</dbReference>
<dbReference type="InterPro" id="IPR050231">
    <property type="entry name" value="Iron_ascorbate_oxido_reductase"/>
</dbReference>
<dbReference type="InterPro" id="IPR027443">
    <property type="entry name" value="IPNS-like_sf"/>
</dbReference>
<dbReference type="InterPro" id="IPR044861">
    <property type="entry name" value="IPNS-like_FE2OG_OXY"/>
</dbReference>
<comment type="caution">
    <text evidence="5">The sequence shown here is derived from an EMBL/GenBank/DDBJ whole genome shotgun (WGS) entry which is preliminary data.</text>
</comment>
<dbReference type="GO" id="GO:0046872">
    <property type="term" value="F:metal ion binding"/>
    <property type="evidence" value="ECO:0007669"/>
    <property type="project" value="UniProtKB-KW"/>
</dbReference>
<sequence length="299" mass="33562">MARVGVPVIDMQKVEGLEEKIVKAFEEWGCFRMVNHGVPPQLLAEMKVVVASLFDLPEDIESQTTYTKHGMGYIRRGLINSFYESLGIGNISSSEDFCDNLDVSTHQRKTIYNYINAIHDLAQHLGRKLMKGNGLEGDLFDGWCCELRMNKYHFCHESVGLLGSESHSDPSFLTILQDDENMNGLQVVDKYSGEFVSLDHVPGTLVVNAGDIGKLAKYLEQREILQCDSQSMLFGTRNTLFDFMLGPTDSKVEAPSNLLDSDHPRLYVPVDYKEYRKVRTSKRVITGAGADLFLVNSPP</sequence>
<dbReference type="Proteomes" id="UP001206925">
    <property type="component" value="Unassembled WGS sequence"/>
</dbReference>
<evidence type="ECO:0000259" key="4">
    <source>
        <dbReference type="Pfam" id="PF14226"/>
    </source>
</evidence>
<organism evidence="5 6">
    <name type="scientific">Ambrosia artemisiifolia</name>
    <name type="common">Common ragweed</name>
    <dbReference type="NCBI Taxonomy" id="4212"/>
    <lineage>
        <taxon>Eukaryota</taxon>
        <taxon>Viridiplantae</taxon>
        <taxon>Streptophyta</taxon>
        <taxon>Embryophyta</taxon>
        <taxon>Tracheophyta</taxon>
        <taxon>Spermatophyta</taxon>
        <taxon>Magnoliopsida</taxon>
        <taxon>eudicotyledons</taxon>
        <taxon>Gunneridae</taxon>
        <taxon>Pentapetalae</taxon>
        <taxon>asterids</taxon>
        <taxon>campanulids</taxon>
        <taxon>Asterales</taxon>
        <taxon>Asteraceae</taxon>
        <taxon>Asteroideae</taxon>
        <taxon>Heliantheae alliance</taxon>
        <taxon>Heliantheae</taxon>
        <taxon>Ambrosia</taxon>
    </lineage>
</organism>
<dbReference type="SUPFAM" id="SSF51197">
    <property type="entry name" value="Clavaminate synthase-like"/>
    <property type="match status" value="1"/>
</dbReference>
<keyword evidence="2" id="KW-0408">Iron</keyword>
<feature type="domain" description="Non-haem dioxygenase N-terminal" evidence="4">
    <location>
        <begin position="6"/>
        <end position="106"/>
    </location>
</feature>
<keyword evidence="6" id="KW-1185">Reference proteome</keyword>
<reference evidence="5" key="1">
    <citation type="submission" date="2022-06" db="EMBL/GenBank/DDBJ databases">
        <title>Uncovering the hologenomic basis of an extraordinary plant invasion.</title>
        <authorList>
            <person name="Bieker V.C."/>
            <person name="Martin M.D."/>
            <person name="Gilbert T."/>
            <person name="Hodgins K."/>
            <person name="Battlay P."/>
            <person name="Petersen B."/>
            <person name="Wilson J."/>
        </authorList>
    </citation>
    <scope>NUCLEOTIDE SEQUENCE</scope>
    <source>
        <strain evidence="5">AA19_3_7</strain>
        <tissue evidence="5">Leaf</tissue>
    </source>
</reference>
<dbReference type="Pfam" id="PF03171">
    <property type="entry name" value="2OG-FeII_Oxy"/>
    <property type="match status" value="1"/>
</dbReference>
<evidence type="ECO:0000256" key="1">
    <source>
        <dbReference type="ARBA" id="ARBA00022723"/>
    </source>
</evidence>
<protein>
    <submittedName>
        <fullName evidence="5">Uncharacterized protein</fullName>
    </submittedName>
</protein>
<evidence type="ECO:0000313" key="6">
    <source>
        <dbReference type="Proteomes" id="UP001206925"/>
    </source>
</evidence>
<evidence type="ECO:0000313" key="5">
    <source>
        <dbReference type="EMBL" id="KAI7730419.1"/>
    </source>
</evidence>
<proteinExistence type="predicted"/>
<dbReference type="Gene3D" id="2.60.120.330">
    <property type="entry name" value="B-lactam Antibiotic, Isopenicillin N Synthase, Chain"/>
    <property type="match status" value="1"/>
</dbReference>
<name>A0AAD5G6J1_AMBAR</name>
<dbReference type="Pfam" id="PF14226">
    <property type="entry name" value="DIOX_N"/>
    <property type="match status" value="1"/>
</dbReference>
<dbReference type="AlphaFoldDB" id="A0AAD5G6J1"/>
<feature type="domain" description="Isopenicillin N synthase-like Fe(2+) 2OG dioxygenase" evidence="3">
    <location>
        <begin position="147"/>
        <end position="212"/>
    </location>
</feature>
<evidence type="ECO:0000256" key="2">
    <source>
        <dbReference type="ARBA" id="ARBA00023004"/>
    </source>
</evidence>
<gene>
    <name evidence="5" type="ORF">M8C21_025364</name>
</gene>
<dbReference type="EMBL" id="JAMZMK010010782">
    <property type="protein sequence ID" value="KAI7730419.1"/>
    <property type="molecule type" value="Genomic_DNA"/>
</dbReference>
<keyword evidence="1" id="KW-0479">Metal-binding</keyword>
<dbReference type="InterPro" id="IPR026992">
    <property type="entry name" value="DIOX_N"/>
</dbReference>
<accession>A0AAD5G6J1</accession>
<evidence type="ECO:0000259" key="3">
    <source>
        <dbReference type="Pfam" id="PF03171"/>
    </source>
</evidence>